<dbReference type="InterPro" id="IPR052202">
    <property type="entry name" value="Yeast_MetPath_Reg"/>
</dbReference>
<dbReference type="AlphaFoldDB" id="A0AAN8A8I4"/>
<feature type="region of interest" description="Disordered" evidence="8">
    <location>
        <begin position="1113"/>
        <end position="1132"/>
    </location>
</feature>
<feature type="compositionally biased region" description="Basic and acidic residues" evidence="8">
    <location>
        <begin position="1122"/>
        <end position="1132"/>
    </location>
</feature>
<keyword evidence="7" id="KW-0539">Nucleus</keyword>
<evidence type="ECO:0000256" key="6">
    <source>
        <dbReference type="ARBA" id="ARBA00023163"/>
    </source>
</evidence>
<name>A0AAN8A8I4_9SACH</name>
<evidence type="ECO:0000313" key="10">
    <source>
        <dbReference type="EMBL" id="KAK5779505.1"/>
    </source>
</evidence>
<dbReference type="InterPro" id="IPR036864">
    <property type="entry name" value="Zn2-C6_fun-type_DNA-bd_sf"/>
</dbReference>
<organism evidence="10 11">
    <name type="scientific">Arxiozyma heterogenica</name>
    <dbReference type="NCBI Taxonomy" id="278026"/>
    <lineage>
        <taxon>Eukaryota</taxon>
        <taxon>Fungi</taxon>
        <taxon>Dikarya</taxon>
        <taxon>Ascomycota</taxon>
        <taxon>Saccharomycotina</taxon>
        <taxon>Saccharomycetes</taxon>
        <taxon>Saccharomycetales</taxon>
        <taxon>Saccharomycetaceae</taxon>
        <taxon>Arxiozyma</taxon>
    </lineage>
</organism>
<dbReference type="SUPFAM" id="SSF57701">
    <property type="entry name" value="Zn2/Cys6 DNA-binding domain"/>
    <property type="match status" value="1"/>
</dbReference>
<evidence type="ECO:0000256" key="8">
    <source>
        <dbReference type="SAM" id="MobiDB-lite"/>
    </source>
</evidence>
<dbReference type="GO" id="GO:0000981">
    <property type="term" value="F:DNA-binding transcription factor activity, RNA polymerase II-specific"/>
    <property type="evidence" value="ECO:0007669"/>
    <property type="project" value="InterPro"/>
</dbReference>
<dbReference type="PANTHER" id="PTHR47782">
    <property type="entry name" value="ZN(II)2CYS6 TRANSCRIPTION FACTOR (EUROFUNG)-RELATED"/>
    <property type="match status" value="1"/>
</dbReference>
<accession>A0AAN8A8I4</accession>
<dbReference type="PROSITE" id="PS50048">
    <property type="entry name" value="ZN2_CY6_FUNGAL_2"/>
    <property type="match status" value="1"/>
</dbReference>
<protein>
    <recommendedName>
        <fullName evidence="9">Zn(2)-C6 fungal-type domain-containing protein</fullName>
    </recommendedName>
</protein>
<proteinExistence type="predicted"/>
<keyword evidence="5" id="KW-0238">DNA-binding</keyword>
<dbReference type="Pfam" id="PF00172">
    <property type="entry name" value="Zn_clus"/>
    <property type="match status" value="1"/>
</dbReference>
<gene>
    <name evidence="10" type="ORF">RI543_003396</name>
</gene>
<dbReference type="Proteomes" id="UP001306508">
    <property type="component" value="Unassembled WGS sequence"/>
</dbReference>
<comment type="subcellular location">
    <subcellularLocation>
        <location evidence="1">Nucleus</location>
    </subcellularLocation>
</comment>
<dbReference type="EMBL" id="JAWIZZ010000047">
    <property type="protein sequence ID" value="KAK5779505.1"/>
    <property type="molecule type" value="Genomic_DNA"/>
</dbReference>
<dbReference type="Gene3D" id="4.10.240.10">
    <property type="entry name" value="Zn(2)-C6 fungal-type DNA-binding domain"/>
    <property type="match status" value="1"/>
</dbReference>
<dbReference type="GO" id="GO:0043565">
    <property type="term" value="F:sequence-specific DNA binding"/>
    <property type="evidence" value="ECO:0007669"/>
    <property type="project" value="TreeGrafter"/>
</dbReference>
<keyword evidence="2" id="KW-0479">Metal-binding</keyword>
<dbReference type="GO" id="GO:0005634">
    <property type="term" value="C:nucleus"/>
    <property type="evidence" value="ECO:0007669"/>
    <property type="project" value="UniProtKB-SubCell"/>
</dbReference>
<sequence length="1132" mass="130068">MNTQRCNISVSESFTKKSSKGREDIKSNKQANTNMPGYQKNIPNMTGSSLDDNLIELKGKRFRKTQACDRCRLKKIKCDGGKPTCGNCLKAKFHCVTSDKLSRRGFPKGYTEALEQELIKLKKILKDNNIEITKETASNGINKTKPKSTTVFNISTENTQPLQSSVNEGSVNFNFTSTSSIKQSNTTQSPVANHLQDPQIKNISQEDPILVNDTFHKQKNVIYSEKNCIYMGNNFWNRLMSYNTNRNGKVVENNFYNILEKEEKIIHEQHISLMVNLLNLNPRYYYLPQFLVQKYKYDENLLKNLLANSIQKFFKVQNSLIPLLYPTNYWKNSLIDLLSKFQYKVYSERVNPDIKPHLLLCLLIIIQIDWSCMDNLRLLQVIRLISVNSFFRNVKQVQVLNLSTFLFMGHGQKSTNENLWTSAVVVEILNLNLSLIKDIGLYINPKNLKPLIFFECKNTESAQNNEVEDRSIPVVTYWCFEFLNSWWCLLQGLPRINFITSEFQPKILAISKKNGLIPFSILINYITEKIDGYNLFHCLKNGLSSKVIVANEFYRDILKSKNLYFYSIEKDISFEKISEAVKNKGSAGVLKKNASNDKESIILEKSEIIEIQLTLYYLLMTLILHQKYQFSRDNLKRIGYNTDSDSVAYEILCLYYLLMKSEANDNGKLNQEQVSPPLQFTVTHILPCSNEDIIKLTLDILIEWGSNQKKKLNSRTSMKHVKNEEVWRFKKYKNFLYEWCQLWFESTDQEDLQYLKIKSTFDINLEVDRMRVMKYNYFRSLEEFNNLGYSNNILLKTDSKAIMDQFNIFGSSINNISSLLQPSLNSLGMNASKNGLNILSQNVDVKLSDNSNTDNNILQDDKSKDAPSNIFPFTNSVHLVSSVLGKQEETDDGYAEDDDEDEDDSKPLEIPFIHKRRGSLFHQKRIQPPQRHTNAFLDHSNQARMPQNRIKRSFKEMISSSTSTIKAAELAKKPNVLENNQSSANIVTNMENLKGDMVVLTANLPKQKQSSDSISSRQHLLIPNMPMETDILSKTLIKSPFASTLFFQEDKSNTLLGNFKSNDSLLNSFQQQQFKIQSGLFQKEVTPRSLIDIMLTSGNKGQSGESNNTATTIVNEQNAGNKENESSEHTII</sequence>
<keyword evidence="3" id="KW-0862">Zinc</keyword>
<reference evidence="11" key="1">
    <citation type="submission" date="2023-07" db="EMBL/GenBank/DDBJ databases">
        <title>A draft genome of Kazachstania heterogenica Y-27499.</title>
        <authorList>
            <person name="Donic C."/>
            <person name="Kralova J.S."/>
            <person name="Fidel L."/>
            <person name="Ben-Dor S."/>
            <person name="Jung S."/>
        </authorList>
    </citation>
    <scope>NUCLEOTIDE SEQUENCE [LARGE SCALE GENOMIC DNA]</scope>
    <source>
        <strain evidence="11">Y27499</strain>
    </source>
</reference>
<feature type="domain" description="Zn(2)-C6 fungal-type" evidence="9">
    <location>
        <begin position="67"/>
        <end position="97"/>
    </location>
</feature>
<evidence type="ECO:0000256" key="2">
    <source>
        <dbReference type="ARBA" id="ARBA00022723"/>
    </source>
</evidence>
<evidence type="ECO:0000256" key="5">
    <source>
        <dbReference type="ARBA" id="ARBA00023125"/>
    </source>
</evidence>
<feature type="region of interest" description="Disordered" evidence="8">
    <location>
        <begin position="13"/>
        <end position="45"/>
    </location>
</feature>
<evidence type="ECO:0000313" key="11">
    <source>
        <dbReference type="Proteomes" id="UP001306508"/>
    </source>
</evidence>
<evidence type="ECO:0000256" key="3">
    <source>
        <dbReference type="ARBA" id="ARBA00022833"/>
    </source>
</evidence>
<comment type="caution">
    <text evidence="10">The sequence shown here is derived from an EMBL/GenBank/DDBJ whole genome shotgun (WGS) entry which is preliminary data.</text>
</comment>
<evidence type="ECO:0000256" key="4">
    <source>
        <dbReference type="ARBA" id="ARBA00023015"/>
    </source>
</evidence>
<dbReference type="GO" id="GO:0045944">
    <property type="term" value="P:positive regulation of transcription by RNA polymerase II"/>
    <property type="evidence" value="ECO:0007669"/>
    <property type="project" value="TreeGrafter"/>
</dbReference>
<evidence type="ECO:0000256" key="1">
    <source>
        <dbReference type="ARBA" id="ARBA00004123"/>
    </source>
</evidence>
<keyword evidence="6" id="KW-0804">Transcription</keyword>
<feature type="compositionally biased region" description="Polar residues" evidence="8">
    <location>
        <begin position="28"/>
        <end position="45"/>
    </location>
</feature>
<evidence type="ECO:0000259" key="9">
    <source>
        <dbReference type="PROSITE" id="PS50048"/>
    </source>
</evidence>
<feature type="compositionally biased region" description="Acidic residues" evidence="8">
    <location>
        <begin position="889"/>
        <end position="904"/>
    </location>
</feature>
<keyword evidence="11" id="KW-1185">Reference proteome</keyword>
<dbReference type="GO" id="GO:0008270">
    <property type="term" value="F:zinc ion binding"/>
    <property type="evidence" value="ECO:0007669"/>
    <property type="project" value="InterPro"/>
</dbReference>
<dbReference type="CDD" id="cd00067">
    <property type="entry name" value="GAL4"/>
    <property type="match status" value="1"/>
</dbReference>
<dbReference type="InterPro" id="IPR001138">
    <property type="entry name" value="Zn2Cys6_DnaBD"/>
</dbReference>
<dbReference type="SMART" id="SM00066">
    <property type="entry name" value="GAL4"/>
    <property type="match status" value="1"/>
</dbReference>
<dbReference type="PROSITE" id="PS00463">
    <property type="entry name" value="ZN2_CY6_FUNGAL_1"/>
    <property type="match status" value="1"/>
</dbReference>
<dbReference type="PANTHER" id="PTHR47782:SF10">
    <property type="entry name" value="PROTEIN SIP4"/>
    <property type="match status" value="1"/>
</dbReference>
<evidence type="ECO:0000256" key="7">
    <source>
        <dbReference type="ARBA" id="ARBA00023242"/>
    </source>
</evidence>
<keyword evidence="4" id="KW-0805">Transcription regulation</keyword>
<feature type="region of interest" description="Disordered" evidence="8">
    <location>
        <begin position="887"/>
        <end position="906"/>
    </location>
</feature>